<name>A0A0B7HAI2_9FLAO</name>
<protein>
    <recommendedName>
        <fullName evidence="3">S1 motif domain-containing protein</fullName>
    </recommendedName>
</protein>
<evidence type="ECO:0000313" key="1">
    <source>
        <dbReference type="EMBL" id="CEN35549.1"/>
    </source>
</evidence>
<dbReference type="EMBL" id="CDOG01000005">
    <property type="protein sequence ID" value="CEN35549.1"/>
    <property type="molecule type" value="Genomic_DNA"/>
</dbReference>
<accession>A0A0B7HAI2</accession>
<proteinExistence type="predicted"/>
<sequence length="169" mass="20277">MITKYYKFFDKEFDLYPKFIELDKDYYCTRQIVQKNNTLINSSIDVEGKFFLPEGSFKDYLEFLTEEITQNQFEELWQLSKIPYLQHWEDLKQSDYIGKKVNGRLICLYPQGIIFDIGQKFYAIANYDVCKAIFGTEKLYPQQILPFQITNFDNLHLWIQLVPANDIQF</sequence>
<evidence type="ECO:0008006" key="3">
    <source>
        <dbReference type="Google" id="ProtNLM"/>
    </source>
</evidence>
<dbReference type="RefSeq" id="WP_041995945.1">
    <property type="nucleotide sequence ID" value="NZ_CDOG01000005.1"/>
</dbReference>
<dbReference type="OrthoDB" id="1452430at2"/>
<evidence type="ECO:0000313" key="2">
    <source>
        <dbReference type="Proteomes" id="UP000038083"/>
    </source>
</evidence>
<organism evidence="1 2">
    <name type="scientific">Capnocytophaga cynodegmi</name>
    <dbReference type="NCBI Taxonomy" id="28189"/>
    <lineage>
        <taxon>Bacteria</taxon>
        <taxon>Pseudomonadati</taxon>
        <taxon>Bacteroidota</taxon>
        <taxon>Flavobacteriia</taxon>
        <taxon>Flavobacteriales</taxon>
        <taxon>Flavobacteriaceae</taxon>
        <taxon>Capnocytophaga</taxon>
    </lineage>
</organism>
<dbReference type="AlphaFoldDB" id="A0A0B7HAI2"/>
<gene>
    <name evidence="1" type="ORF">CCYN74_130059</name>
</gene>
<dbReference type="Proteomes" id="UP000038083">
    <property type="component" value="Unassembled WGS sequence"/>
</dbReference>
<reference evidence="1 2" key="1">
    <citation type="submission" date="2015-01" db="EMBL/GenBank/DDBJ databases">
        <authorList>
            <person name="Xiang T."/>
            <person name="Song Y."/>
            <person name="Huang L."/>
            <person name="Wang B."/>
            <person name="Wu P."/>
        </authorList>
    </citation>
    <scope>NUCLEOTIDE SEQUENCE [LARGE SCALE GENOMIC DNA]</scope>
    <source>
        <strain evidence="1 2">Ccy74</strain>
    </source>
</reference>